<dbReference type="InterPro" id="IPR036388">
    <property type="entry name" value="WH-like_DNA-bd_sf"/>
</dbReference>
<dbReference type="SUPFAM" id="SSF53850">
    <property type="entry name" value="Periplasmic binding protein-like II"/>
    <property type="match status" value="1"/>
</dbReference>
<sequence>MPLHDASRPDLASLELLVAVVDLGSVSAAASALGLAQPNASRQLSRLERRLGARLVDRGARGSEPTAAGRVAVEHARRVLDAADGLVEQVRSAAGAGRIRILASQTIAEHLMPTFLAALAADQPGVPVSFEVENTAGVIAALRRGRGDLGFVEGLEVPHELTTLEVARDRLVAVVAPRHPWALDRDVLEHGIDADLLARTPLVVREEGSGTRDVLTRALAPREVAEPALELHSNAAVRTAVAGGAGCALLSRLVVAGDLREGRLVEVPVRGVAVERSLRAVWSGVRPGRLEGALQALIADGAERG</sequence>
<dbReference type="InterPro" id="IPR005119">
    <property type="entry name" value="LysR_subst-bd"/>
</dbReference>
<keyword evidence="4" id="KW-0804">Transcription</keyword>
<dbReference type="Gene3D" id="1.10.10.10">
    <property type="entry name" value="Winged helix-like DNA-binding domain superfamily/Winged helix DNA-binding domain"/>
    <property type="match status" value="1"/>
</dbReference>
<dbReference type="Pfam" id="PF03466">
    <property type="entry name" value="LysR_substrate"/>
    <property type="match status" value="1"/>
</dbReference>
<proteinExistence type="inferred from homology"/>
<comment type="similarity">
    <text evidence="1">Belongs to the LysR transcriptional regulatory family.</text>
</comment>
<accession>A0ABS1B6P9</accession>
<dbReference type="Pfam" id="PF00126">
    <property type="entry name" value="HTH_1"/>
    <property type="match status" value="1"/>
</dbReference>
<dbReference type="PANTHER" id="PTHR30126">
    <property type="entry name" value="HTH-TYPE TRANSCRIPTIONAL REGULATOR"/>
    <property type="match status" value="1"/>
</dbReference>
<name>A0ABS1B6P9_9MICO</name>
<comment type="caution">
    <text evidence="6">The sequence shown here is derived from an EMBL/GenBank/DDBJ whole genome shotgun (WGS) entry which is preliminary data.</text>
</comment>
<dbReference type="InterPro" id="IPR036390">
    <property type="entry name" value="WH_DNA-bd_sf"/>
</dbReference>
<dbReference type="PROSITE" id="PS50931">
    <property type="entry name" value="HTH_LYSR"/>
    <property type="match status" value="1"/>
</dbReference>
<evidence type="ECO:0000256" key="4">
    <source>
        <dbReference type="ARBA" id="ARBA00023163"/>
    </source>
</evidence>
<keyword evidence="3" id="KW-0238">DNA-binding</keyword>
<keyword evidence="7" id="KW-1185">Reference proteome</keyword>
<evidence type="ECO:0000313" key="6">
    <source>
        <dbReference type="EMBL" id="MBK0330333.1"/>
    </source>
</evidence>
<evidence type="ECO:0000256" key="2">
    <source>
        <dbReference type="ARBA" id="ARBA00023015"/>
    </source>
</evidence>
<evidence type="ECO:0000313" key="7">
    <source>
        <dbReference type="Proteomes" id="UP000612352"/>
    </source>
</evidence>
<dbReference type="SUPFAM" id="SSF46785">
    <property type="entry name" value="Winged helix' DNA-binding domain"/>
    <property type="match status" value="1"/>
</dbReference>
<dbReference type="RefSeq" id="WP_200500957.1">
    <property type="nucleotide sequence ID" value="NZ_JAEDAJ010000001.1"/>
</dbReference>
<feature type="domain" description="HTH lysR-type" evidence="5">
    <location>
        <begin position="9"/>
        <end position="66"/>
    </location>
</feature>
<reference evidence="6 7" key="1">
    <citation type="submission" date="2020-12" db="EMBL/GenBank/DDBJ databases">
        <title>Brachybacterium sp. MASK1Z-5, whole genome shotgun sequence.</title>
        <authorList>
            <person name="Tuo L."/>
        </authorList>
    </citation>
    <scope>NUCLEOTIDE SEQUENCE [LARGE SCALE GENOMIC DNA]</scope>
    <source>
        <strain evidence="6 7">MASK1Z-5</strain>
    </source>
</reference>
<gene>
    <name evidence="6" type="ORF">I8D64_02815</name>
</gene>
<dbReference type="PRINTS" id="PR00039">
    <property type="entry name" value="HTHLYSR"/>
</dbReference>
<keyword evidence="2" id="KW-0805">Transcription regulation</keyword>
<dbReference type="Gene3D" id="3.40.190.10">
    <property type="entry name" value="Periplasmic binding protein-like II"/>
    <property type="match status" value="2"/>
</dbReference>
<dbReference type="EMBL" id="JAEDAJ010000001">
    <property type="protein sequence ID" value="MBK0330333.1"/>
    <property type="molecule type" value="Genomic_DNA"/>
</dbReference>
<evidence type="ECO:0000256" key="3">
    <source>
        <dbReference type="ARBA" id="ARBA00023125"/>
    </source>
</evidence>
<evidence type="ECO:0000256" key="1">
    <source>
        <dbReference type="ARBA" id="ARBA00009437"/>
    </source>
</evidence>
<dbReference type="InterPro" id="IPR000847">
    <property type="entry name" value="LysR_HTH_N"/>
</dbReference>
<dbReference type="PANTHER" id="PTHR30126:SF39">
    <property type="entry name" value="HTH-TYPE TRANSCRIPTIONAL REGULATOR CYSL"/>
    <property type="match status" value="1"/>
</dbReference>
<dbReference type="Proteomes" id="UP000612352">
    <property type="component" value="Unassembled WGS sequence"/>
</dbReference>
<evidence type="ECO:0000259" key="5">
    <source>
        <dbReference type="PROSITE" id="PS50931"/>
    </source>
</evidence>
<protein>
    <submittedName>
        <fullName evidence="6">LysR family transcriptional regulator</fullName>
    </submittedName>
</protein>
<organism evidence="6 7">
    <name type="scientific">Brachybacterium halotolerans</name>
    <dbReference type="NCBI Taxonomy" id="2795215"/>
    <lineage>
        <taxon>Bacteria</taxon>
        <taxon>Bacillati</taxon>
        <taxon>Actinomycetota</taxon>
        <taxon>Actinomycetes</taxon>
        <taxon>Micrococcales</taxon>
        <taxon>Dermabacteraceae</taxon>
        <taxon>Brachybacterium</taxon>
    </lineage>
</organism>